<name>A0ABY7YN23_9HYPH</name>
<evidence type="ECO:0000313" key="1">
    <source>
        <dbReference type="EMBL" id="WDR02597.1"/>
    </source>
</evidence>
<gene>
    <name evidence="1" type="ORF">PSQ19_18785</name>
</gene>
<keyword evidence="2" id="KW-1185">Reference proteome</keyword>
<protein>
    <submittedName>
        <fullName evidence="1">Uncharacterized protein</fullName>
    </submittedName>
</protein>
<proteinExistence type="predicted"/>
<accession>A0ABY7YN23</accession>
<organism evidence="1 2">
    <name type="scientific">Devosia algicola</name>
    <dbReference type="NCBI Taxonomy" id="3026418"/>
    <lineage>
        <taxon>Bacteria</taxon>
        <taxon>Pseudomonadati</taxon>
        <taxon>Pseudomonadota</taxon>
        <taxon>Alphaproteobacteria</taxon>
        <taxon>Hyphomicrobiales</taxon>
        <taxon>Devosiaceae</taxon>
        <taxon>Devosia</taxon>
    </lineage>
</organism>
<dbReference type="RefSeq" id="WP_282218999.1">
    <property type="nucleotide sequence ID" value="NZ_CP118246.1"/>
</dbReference>
<evidence type="ECO:0000313" key="2">
    <source>
        <dbReference type="Proteomes" id="UP001220530"/>
    </source>
</evidence>
<dbReference type="Proteomes" id="UP001220530">
    <property type="component" value="Chromosome"/>
</dbReference>
<reference evidence="1 2" key="1">
    <citation type="submission" date="2023-02" db="EMBL/GenBank/DDBJ databases">
        <title>Devosia algicola sp. nov., isolated from the phycosphere of marine algae.</title>
        <authorList>
            <person name="Kim J.M."/>
            <person name="Lee J.K."/>
            <person name="Choi B.J."/>
            <person name="Bayburt H."/>
            <person name="Jeon C.O."/>
        </authorList>
    </citation>
    <scope>NUCLEOTIDE SEQUENCE [LARGE SCALE GENOMIC DNA]</scope>
    <source>
        <strain evidence="1 2">G20-9</strain>
    </source>
</reference>
<sequence length="152" mass="17287">MPETKTPMRYQEQGNVHLDFHGATNTTIDYIIAHYGTAVMNDIFARVGRDVYADLRQHLLDGDRAEIAHHWQHFFERENADFSIEITPDEIVLTVRHCTAYHHVLKLTGAVSPHFCDQTIKTNEAMAAGTPFAIDTEITAPGACRQIIRRRT</sequence>
<dbReference type="EMBL" id="CP118246">
    <property type="protein sequence ID" value="WDR02597.1"/>
    <property type="molecule type" value="Genomic_DNA"/>
</dbReference>